<feature type="transmembrane region" description="Helical" evidence="7">
    <location>
        <begin position="409"/>
        <end position="428"/>
    </location>
</feature>
<evidence type="ECO:0000256" key="6">
    <source>
        <dbReference type="SAM" id="MobiDB-lite"/>
    </source>
</evidence>
<feature type="transmembrane region" description="Helical" evidence="7">
    <location>
        <begin position="377"/>
        <end position="397"/>
    </location>
</feature>
<evidence type="ECO:0000313" key="10">
    <source>
        <dbReference type="Proteomes" id="UP000077266"/>
    </source>
</evidence>
<dbReference type="InterPro" id="IPR020846">
    <property type="entry name" value="MFS_dom"/>
</dbReference>
<keyword evidence="4 7" id="KW-1133">Transmembrane helix</keyword>
<keyword evidence="10" id="KW-1185">Reference proteome</keyword>
<dbReference type="FunFam" id="1.20.1250.20:FF:000034">
    <property type="entry name" value="MFS general substrate transporter"/>
    <property type="match status" value="1"/>
</dbReference>
<name>A0A165KVK7_EXIGL</name>
<feature type="transmembrane region" description="Helical" evidence="7">
    <location>
        <begin position="321"/>
        <end position="341"/>
    </location>
</feature>
<keyword evidence="2" id="KW-0813">Transport</keyword>
<dbReference type="PROSITE" id="PS50850">
    <property type="entry name" value="MFS"/>
    <property type="match status" value="1"/>
</dbReference>
<reference evidence="9 10" key="1">
    <citation type="journal article" date="2016" name="Mol. Biol. Evol.">
        <title>Comparative Genomics of Early-Diverging Mushroom-Forming Fungi Provides Insights into the Origins of Lignocellulose Decay Capabilities.</title>
        <authorList>
            <person name="Nagy L.G."/>
            <person name="Riley R."/>
            <person name="Tritt A."/>
            <person name="Adam C."/>
            <person name="Daum C."/>
            <person name="Floudas D."/>
            <person name="Sun H."/>
            <person name="Yadav J.S."/>
            <person name="Pangilinan J."/>
            <person name="Larsson K.H."/>
            <person name="Matsuura K."/>
            <person name="Barry K."/>
            <person name="Labutti K."/>
            <person name="Kuo R."/>
            <person name="Ohm R.A."/>
            <person name="Bhattacharya S.S."/>
            <person name="Shirouzu T."/>
            <person name="Yoshinaga Y."/>
            <person name="Martin F.M."/>
            <person name="Grigoriev I.V."/>
            <person name="Hibbett D.S."/>
        </authorList>
    </citation>
    <scope>NUCLEOTIDE SEQUENCE [LARGE SCALE GENOMIC DNA]</scope>
    <source>
        <strain evidence="9 10">HHB12029</strain>
    </source>
</reference>
<dbReference type="CDD" id="cd17327">
    <property type="entry name" value="MFS_FEN2_like"/>
    <property type="match status" value="1"/>
</dbReference>
<dbReference type="Proteomes" id="UP000077266">
    <property type="component" value="Unassembled WGS sequence"/>
</dbReference>
<feature type="transmembrane region" description="Helical" evidence="7">
    <location>
        <begin position="348"/>
        <end position="365"/>
    </location>
</feature>
<proteinExistence type="predicted"/>
<feature type="transmembrane region" description="Helical" evidence="7">
    <location>
        <begin position="215"/>
        <end position="237"/>
    </location>
</feature>
<dbReference type="AlphaFoldDB" id="A0A165KVK7"/>
<keyword evidence="5 7" id="KW-0472">Membrane</keyword>
<dbReference type="Pfam" id="PF07690">
    <property type="entry name" value="MFS_1"/>
    <property type="match status" value="1"/>
</dbReference>
<feature type="region of interest" description="Disordered" evidence="6">
    <location>
        <begin position="474"/>
        <end position="503"/>
    </location>
</feature>
<feature type="transmembrane region" description="Helical" evidence="7">
    <location>
        <begin position="178"/>
        <end position="203"/>
    </location>
</feature>
<dbReference type="FunFam" id="1.20.1250.20:FF:000068">
    <property type="entry name" value="MFS general substrate transporter"/>
    <property type="match status" value="1"/>
</dbReference>
<organism evidence="9 10">
    <name type="scientific">Exidia glandulosa HHB12029</name>
    <dbReference type="NCBI Taxonomy" id="1314781"/>
    <lineage>
        <taxon>Eukaryota</taxon>
        <taxon>Fungi</taxon>
        <taxon>Dikarya</taxon>
        <taxon>Basidiomycota</taxon>
        <taxon>Agaricomycotina</taxon>
        <taxon>Agaricomycetes</taxon>
        <taxon>Auriculariales</taxon>
        <taxon>Exidiaceae</taxon>
        <taxon>Exidia</taxon>
    </lineage>
</organism>
<feature type="transmembrane region" description="Helical" evidence="7">
    <location>
        <begin position="284"/>
        <end position="309"/>
    </location>
</feature>
<evidence type="ECO:0000256" key="5">
    <source>
        <dbReference type="ARBA" id="ARBA00023136"/>
    </source>
</evidence>
<dbReference type="PANTHER" id="PTHR43791:SF67">
    <property type="entry name" value="TRANSPORTER, PUTATIVE (AFU_ORTHOLOGUE AFUA_3G04010)-RELATED"/>
    <property type="match status" value="1"/>
</dbReference>
<feature type="transmembrane region" description="Helical" evidence="7">
    <location>
        <begin position="440"/>
        <end position="461"/>
    </location>
</feature>
<evidence type="ECO:0000313" key="9">
    <source>
        <dbReference type="EMBL" id="KZV96950.1"/>
    </source>
</evidence>
<dbReference type="GO" id="GO:0022857">
    <property type="term" value="F:transmembrane transporter activity"/>
    <property type="evidence" value="ECO:0007669"/>
    <property type="project" value="InterPro"/>
</dbReference>
<dbReference type="InterPro" id="IPR011701">
    <property type="entry name" value="MFS"/>
</dbReference>
<dbReference type="OrthoDB" id="2962993at2759"/>
<comment type="subcellular location">
    <subcellularLocation>
        <location evidence="1">Membrane</location>
        <topology evidence="1">Multi-pass membrane protein</topology>
    </subcellularLocation>
</comment>
<accession>A0A165KVK7</accession>
<evidence type="ECO:0000256" key="3">
    <source>
        <dbReference type="ARBA" id="ARBA00022692"/>
    </source>
</evidence>
<dbReference type="Gene3D" id="1.20.1250.20">
    <property type="entry name" value="MFS general substrate transporter like domains"/>
    <property type="match status" value="2"/>
</dbReference>
<evidence type="ECO:0000256" key="2">
    <source>
        <dbReference type="ARBA" id="ARBA00022448"/>
    </source>
</evidence>
<dbReference type="GO" id="GO:0016020">
    <property type="term" value="C:membrane"/>
    <property type="evidence" value="ECO:0007669"/>
    <property type="project" value="UniProtKB-SubCell"/>
</dbReference>
<dbReference type="EMBL" id="KV425936">
    <property type="protein sequence ID" value="KZV96950.1"/>
    <property type="molecule type" value="Genomic_DNA"/>
</dbReference>
<feature type="transmembrane region" description="Helical" evidence="7">
    <location>
        <begin position="123"/>
        <end position="142"/>
    </location>
</feature>
<dbReference type="SUPFAM" id="SSF103473">
    <property type="entry name" value="MFS general substrate transporter"/>
    <property type="match status" value="1"/>
</dbReference>
<dbReference type="InParanoid" id="A0A165KVK7"/>
<protein>
    <submittedName>
        <fullName evidence="9">MFS general substrate transporter</fullName>
    </submittedName>
</protein>
<feature type="domain" description="Major facilitator superfamily (MFS) profile" evidence="8">
    <location>
        <begin position="56"/>
        <end position="465"/>
    </location>
</feature>
<evidence type="ECO:0000256" key="7">
    <source>
        <dbReference type="SAM" id="Phobius"/>
    </source>
</evidence>
<evidence type="ECO:0000256" key="4">
    <source>
        <dbReference type="ARBA" id="ARBA00022989"/>
    </source>
</evidence>
<evidence type="ECO:0000256" key="1">
    <source>
        <dbReference type="ARBA" id="ARBA00004141"/>
    </source>
</evidence>
<gene>
    <name evidence="9" type="ORF">EXIGLDRAFT_642646</name>
</gene>
<keyword evidence="3 7" id="KW-0812">Transmembrane</keyword>
<dbReference type="PANTHER" id="PTHR43791">
    <property type="entry name" value="PERMEASE-RELATED"/>
    <property type="match status" value="1"/>
</dbReference>
<feature type="region of interest" description="Disordered" evidence="6">
    <location>
        <begin position="1"/>
        <end position="32"/>
    </location>
</feature>
<sequence length="520" mass="56591">MSAPPALEVKPSPPRGESPKLKSKSKSKEEEHIGRPAFAISAGDRTRLLRKVDLNVLPIVTLMYLMSFLDRGNIGNAKIAGLPEDLGLSSKQYSIAASMMYVSYVTCEIPSNLLLKKLTPSKWLPTICLLWGIVTVTTGLVHNYPSLVAVRLLLGFVESGLFPGMAFYLTLWYPRHSLFFRFGLFFSAATLAGAFGGLLARGLVALGGQAGLAGWRWIFIIEGLLTCTVALAAYFLLPNSPNHARFFTEFEKDALTSVLEEDSAMEDHSFSWSEVRAAFLMPQVWISAVLCISIALPTFSFALFIPSIISQLGFKDSTAQLLTVPPYALGFVCTVGIAALSDWMKHRAAFLLGTCLVGMAGYILLMCAENSNVRYGGTFLAASGVFAGSALNIPWLSNNVRGHARRASASAFQLAVGQIGGVVGAYIYPDSSAPRYVMGHAIATGSLGIGALATLAQWWYLRRANAKLDAAEEARKRAKEEEKDRKTPPHEPGADVEMLHHGDAERRLREEAAARFRYTI</sequence>
<dbReference type="STRING" id="1314781.A0A165KVK7"/>
<feature type="transmembrane region" description="Helical" evidence="7">
    <location>
        <begin position="148"/>
        <end position="171"/>
    </location>
</feature>
<dbReference type="InterPro" id="IPR036259">
    <property type="entry name" value="MFS_trans_sf"/>
</dbReference>
<evidence type="ECO:0000259" key="8">
    <source>
        <dbReference type="PROSITE" id="PS50850"/>
    </source>
</evidence>